<dbReference type="PRINTS" id="PR00080">
    <property type="entry name" value="SDRFAMILY"/>
</dbReference>
<proteinExistence type="inferred from homology"/>
<evidence type="ECO:0008006" key="7">
    <source>
        <dbReference type="Google" id="ProtNLM"/>
    </source>
</evidence>
<evidence type="ECO:0000256" key="2">
    <source>
        <dbReference type="ARBA" id="ARBA00022857"/>
    </source>
</evidence>
<gene>
    <name evidence="5" type="ORF">PG999_011407</name>
</gene>
<comment type="similarity">
    <text evidence="1 4">Belongs to the short-chain dehydrogenases/reductases (SDR) family.</text>
</comment>
<evidence type="ECO:0000256" key="4">
    <source>
        <dbReference type="RuleBase" id="RU000363"/>
    </source>
</evidence>
<reference evidence="5 6" key="1">
    <citation type="submission" date="2023-01" db="EMBL/GenBank/DDBJ databases">
        <title>Analysis of 21 Apiospora genomes using comparative genomics revels a genus with tremendous synthesis potential of carbohydrate active enzymes and secondary metabolites.</title>
        <authorList>
            <person name="Sorensen T."/>
        </authorList>
    </citation>
    <scope>NUCLEOTIDE SEQUENCE [LARGE SCALE GENOMIC DNA]</scope>
    <source>
        <strain evidence="5 6">CBS 117206</strain>
    </source>
</reference>
<dbReference type="Proteomes" id="UP001392437">
    <property type="component" value="Unassembled WGS sequence"/>
</dbReference>
<dbReference type="PROSITE" id="PS00061">
    <property type="entry name" value="ADH_SHORT"/>
    <property type="match status" value="1"/>
</dbReference>
<dbReference type="CDD" id="cd05374">
    <property type="entry name" value="17beta-HSD-like_SDR_c"/>
    <property type="match status" value="1"/>
</dbReference>
<dbReference type="SUPFAM" id="SSF51735">
    <property type="entry name" value="NAD(P)-binding Rossmann-fold domains"/>
    <property type="match status" value="1"/>
</dbReference>
<dbReference type="InterPro" id="IPR051911">
    <property type="entry name" value="SDR_oxidoreductase"/>
</dbReference>
<dbReference type="Pfam" id="PF00106">
    <property type="entry name" value="adh_short"/>
    <property type="match status" value="1"/>
</dbReference>
<name>A0AAW0QII9_9PEZI</name>
<dbReference type="InterPro" id="IPR002347">
    <property type="entry name" value="SDR_fam"/>
</dbReference>
<keyword evidence="6" id="KW-1185">Reference proteome</keyword>
<organism evidence="5 6">
    <name type="scientific">Apiospora kogelbergensis</name>
    <dbReference type="NCBI Taxonomy" id="1337665"/>
    <lineage>
        <taxon>Eukaryota</taxon>
        <taxon>Fungi</taxon>
        <taxon>Dikarya</taxon>
        <taxon>Ascomycota</taxon>
        <taxon>Pezizomycotina</taxon>
        <taxon>Sordariomycetes</taxon>
        <taxon>Xylariomycetidae</taxon>
        <taxon>Amphisphaeriales</taxon>
        <taxon>Apiosporaceae</taxon>
        <taxon>Apiospora</taxon>
    </lineage>
</organism>
<dbReference type="PANTHER" id="PTHR43976:SF16">
    <property type="entry name" value="SHORT-CHAIN DEHYDROGENASE_REDUCTASE FAMILY PROTEIN"/>
    <property type="match status" value="1"/>
</dbReference>
<comment type="caution">
    <text evidence="5">The sequence shown here is derived from an EMBL/GenBank/DDBJ whole genome shotgun (WGS) entry which is preliminary data.</text>
</comment>
<accession>A0AAW0QII9</accession>
<dbReference type="InterPro" id="IPR020904">
    <property type="entry name" value="Sc_DH/Rdtase_CS"/>
</dbReference>
<dbReference type="PRINTS" id="PR00081">
    <property type="entry name" value="GDHRDH"/>
</dbReference>
<evidence type="ECO:0000256" key="3">
    <source>
        <dbReference type="ARBA" id="ARBA00023002"/>
    </source>
</evidence>
<dbReference type="InterPro" id="IPR036291">
    <property type="entry name" value="NAD(P)-bd_dom_sf"/>
</dbReference>
<dbReference type="AlphaFoldDB" id="A0AAW0QII9"/>
<protein>
    <recommendedName>
        <fullName evidence="7">Short-chain dehydrogenase</fullName>
    </recommendedName>
</protein>
<sequence length="295" mass="31053">MTVSATSAPKVWLITGASRGLGLGIAKAALAAGHAVIAGRRSAVNKDASTQEFENLGGTWAQIDTGSDALESQIAEAIQRHGKVDVLVNNAGFGLAGTIEDVSIENINRNFRVNTLGPIRTAKVVIPSMRAQGSGTIVNIGSSTGINSLPGIGIYASTKHALEGISESLQAELAPFGIRVLLVEPGALATRFTDTTLQDSAIETPFSDCYKGSYTERVVRYMMDVESYMAKGGSVEQAALRIVEAVDGTGMLEGKELGLRLPLGKDTLEDVRSKGKRMTELAESLEEVTKSISVT</sequence>
<evidence type="ECO:0000256" key="1">
    <source>
        <dbReference type="ARBA" id="ARBA00006484"/>
    </source>
</evidence>
<keyword evidence="3" id="KW-0560">Oxidoreductase</keyword>
<dbReference type="Gene3D" id="3.40.50.720">
    <property type="entry name" value="NAD(P)-binding Rossmann-like Domain"/>
    <property type="match status" value="1"/>
</dbReference>
<keyword evidence="2" id="KW-0521">NADP</keyword>
<dbReference type="GO" id="GO:0016491">
    <property type="term" value="F:oxidoreductase activity"/>
    <property type="evidence" value="ECO:0007669"/>
    <property type="project" value="UniProtKB-KW"/>
</dbReference>
<evidence type="ECO:0000313" key="6">
    <source>
        <dbReference type="Proteomes" id="UP001392437"/>
    </source>
</evidence>
<dbReference type="EMBL" id="JAQQWP010000009">
    <property type="protein sequence ID" value="KAK8101033.1"/>
    <property type="molecule type" value="Genomic_DNA"/>
</dbReference>
<dbReference type="PANTHER" id="PTHR43976">
    <property type="entry name" value="SHORT CHAIN DEHYDROGENASE"/>
    <property type="match status" value="1"/>
</dbReference>
<evidence type="ECO:0000313" key="5">
    <source>
        <dbReference type="EMBL" id="KAK8101033.1"/>
    </source>
</evidence>